<feature type="signal peptide" evidence="1">
    <location>
        <begin position="1"/>
        <end position="26"/>
    </location>
</feature>
<dbReference type="PANTHER" id="PTHR34458">
    <property type="entry name" value="POLLEN OLE E 1 ALLERGEN AND EXTENSIN FAMILY PROTEIN-RELATED"/>
    <property type="match status" value="1"/>
</dbReference>
<evidence type="ECO:0000313" key="2">
    <source>
        <dbReference type="EMBL" id="KAL3819649.1"/>
    </source>
</evidence>
<protein>
    <submittedName>
        <fullName evidence="2">Uncharacterized protein</fullName>
    </submittedName>
</protein>
<keyword evidence="1" id="KW-0732">Signal</keyword>
<dbReference type="EMBL" id="JBJXBP010000007">
    <property type="protein sequence ID" value="KAL3819649.1"/>
    <property type="molecule type" value="Genomic_DNA"/>
</dbReference>
<feature type="chain" id="PRO_5044822172" evidence="1">
    <location>
        <begin position="27"/>
        <end position="158"/>
    </location>
</feature>
<dbReference type="InterPro" id="IPR040404">
    <property type="entry name" value="Phylloplanin-like"/>
</dbReference>
<proteinExistence type="predicted"/>
<dbReference type="PANTHER" id="PTHR34458:SF11">
    <property type="entry name" value="MD-2-RELATED LIPID-RECOGNITION DOMAIN-CONTAINING PROTEIN"/>
    <property type="match status" value="1"/>
</dbReference>
<comment type="caution">
    <text evidence="2">The sequence shown here is derived from an EMBL/GenBank/DDBJ whole genome shotgun (WGS) entry which is preliminary data.</text>
</comment>
<reference evidence="2 3" key="1">
    <citation type="submission" date="2024-12" db="EMBL/GenBank/DDBJ databases">
        <title>The unique morphological basis and parallel evolutionary history of personate flowers in Penstemon.</title>
        <authorList>
            <person name="Depatie T.H."/>
            <person name="Wessinger C.A."/>
        </authorList>
    </citation>
    <scope>NUCLEOTIDE SEQUENCE [LARGE SCALE GENOMIC DNA]</scope>
    <source>
        <strain evidence="2">WTNN_2</strain>
        <tissue evidence="2">Leaf</tissue>
    </source>
</reference>
<keyword evidence="3" id="KW-1185">Reference proteome</keyword>
<name>A0ABD3S575_9LAMI</name>
<evidence type="ECO:0000313" key="3">
    <source>
        <dbReference type="Proteomes" id="UP001634393"/>
    </source>
</evidence>
<accession>A0ABD3S575</accession>
<sequence length="158" mass="15791">MASSSSAAVFLLVAILFSAAALPTHASLISVYGVQVRGLLVCSATGNLTPSCLNCRGIAGVNVTITCNGARTSIYNLVTDSNGFFNGLLTIADGLLFDTSAVPCTVSVRLPIASCTLLAGSGTLRAPVTFIGTIIGTVVGLVAQVTAGAFTLVPLVAA</sequence>
<evidence type="ECO:0000256" key="1">
    <source>
        <dbReference type="SAM" id="SignalP"/>
    </source>
</evidence>
<dbReference type="Proteomes" id="UP001634393">
    <property type="component" value="Unassembled WGS sequence"/>
</dbReference>
<organism evidence="2 3">
    <name type="scientific">Penstemon smallii</name>
    <dbReference type="NCBI Taxonomy" id="265156"/>
    <lineage>
        <taxon>Eukaryota</taxon>
        <taxon>Viridiplantae</taxon>
        <taxon>Streptophyta</taxon>
        <taxon>Embryophyta</taxon>
        <taxon>Tracheophyta</taxon>
        <taxon>Spermatophyta</taxon>
        <taxon>Magnoliopsida</taxon>
        <taxon>eudicotyledons</taxon>
        <taxon>Gunneridae</taxon>
        <taxon>Pentapetalae</taxon>
        <taxon>asterids</taxon>
        <taxon>lamiids</taxon>
        <taxon>Lamiales</taxon>
        <taxon>Plantaginaceae</taxon>
        <taxon>Cheloneae</taxon>
        <taxon>Penstemon</taxon>
    </lineage>
</organism>
<dbReference type="AlphaFoldDB" id="A0ABD3S575"/>
<gene>
    <name evidence="2" type="ORF">ACJIZ3_005554</name>
</gene>